<proteinExistence type="predicted"/>
<dbReference type="Pfam" id="PF02635">
    <property type="entry name" value="DsrE"/>
    <property type="match status" value="1"/>
</dbReference>
<organism evidence="1">
    <name type="scientific">hydrothermal vent metagenome</name>
    <dbReference type="NCBI Taxonomy" id="652676"/>
    <lineage>
        <taxon>unclassified sequences</taxon>
        <taxon>metagenomes</taxon>
        <taxon>ecological metagenomes</taxon>
    </lineage>
</organism>
<name>A0A1W1DRS5_9ZZZZ</name>
<dbReference type="Gene3D" id="3.40.1260.10">
    <property type="entry name" value="DsrEFH-like"/>
    <property type="match status" value="1"/>
</dbReference>
<dbReference type="SUPFAM" id="SSF75169">
    <property type="entry name" value="DsrEFH-like"/>
    <property type="match status" value="1"/>
</dbReference>
<gene>
    <name evidence="1" type="ORF">MNB_SUP05-7-1265</name>
</gene>
<sequence>MIIFKKTLKILLLSLLLVGYSLAHAQEYSHPSVTHLIEANDEPVGVVFELIERDKNTWQWAAPMIKDLKGQLKAKYPNIEIAVVSHGREQFQLIKKRAELQKEAISILDDLVRKENVNLHVCGTHSSWFGIKPSSYIDIVDVAESGPAKINDYINLGYISIQLHYKKPKKDSNQ</sequence>
<protein>
    <submittedName>
        <fullName evidence="1">Uncharacterized protein</fullName>
    </submittedName>
</protein>
<dbReference type="InterPro" id="IPR003787">
    <property type="entry name" value="Sulphur_relay_DsrE/F-like"/>
</dbReference>
<reference evidence="1" key="1">
    <citation type="submission" date="2016-10" db="EMBL/GenBank/DDBJ databases">
        <authorList>
            <person name="de Groot N.N."/>
        </authorList>
    </citation>
    <scope>NUCLEOTIDE SEQUENCE</scope>
</reference>
<accession>A0A1W1DRS5</accession>
<dbReference type="InterPro" id="IPR027396">
    <property type="entry name" value="DsrEFH-like"/>
</dbReference>
<evidence type="ECO:0000313" key="1">
    <source>
        <dbReference type="EMBL" id="SFV84266.1"/>
    </source>
</evidence>
<dbReference type="EMBL" id="FPHW01000109">
    <property type="protein sequence ID" value="SFV84266.1"/>
    <property type="molecule type" value="Genomic_DNA"/>
</dbReference>
<dbReference type="AlphaFoldDB" id="A0A1W1DRS5"/>